<feature type="region of interest" description="Disordered" evidence="2">
    <location>
        <begin position="802"/>
        <end position="860"/>
    </location>
</feature>
<keyword evidence="1" id="KW-0694">RNA-binding</keyword>
<feature type="compositionally biased region" description="Low complexity" evidence="2">
    <location>
        <begin position="466"/>
        <end position="475"/>
    </location>
</feature>
<dbReference type="Gene3D" id="1.25.40.90">
    <property type="match status" value="1"/>
</dbReference>
<feature type="compositionally biased region" description="Basic and acidic residues" evidence="2">
    <location>
        <begin position="476"/>
        <end position="503"/>
    </location>
</feature>
<dbReference type="SMART" id="SM00360">
    <property type="entry name" value="RRM"/>
    <property type="match status" value="1"/>
</dbReference>
<dbReference type="Proteomes" id="UP000887563">
    <property type="component" value="Unplaced"/>
</dbReference>
<dbReference type="SMART" id="SM00582">
    <property type="entry name" value="RPR"/>
    <property type="match status" value="1"/>
</dbReference>
<dbReference type="CDD" id="cd16983">
    <property type="entry name" value="CID_SCAF8_like"/>
    <property type="match status" value="1"/>
</dbReference>
<feature type="compositionally biased region" description="Basic and acidic residues" evidence="2">
    <location>
        <begin position="516"/>
        <end position="552"/>
    </location>
</feature>
<dbReference type="InterPro" id="IPR000504">
    <property type="entry name" value="RRM_dom"/>
</dbReference>
<evidence type="ECO:0000256" key="2">
    <source>
        <dbReference type="SAM" id="MobiDB-lite"/>
    </source>
</evidence>
<feature type="compositionally biased region" description="Basic and acidic residues" evidence="2">
    <location>
        <begin position="563"/>
        <end position="586"/>
    </location>
</feature>
<dbReference type="AlphaFoldDB" id="A0A914LS03"/>
<dbReference type="GO" id="GO:0005634">
    <property type="term" value="C:nucleus"/>
    <property type="evidence" value="ECO:0007669"/>
    <property type="project" value="TreeGrafter"/>
</dbReference>
<dbReference type="InterPro" id="IPR012677">
    <property type="entry name" value="Nucleotide-bd_a/b_plait_sf"/>
</dbReference>
<feature type="compositionally biased region" description="Gly residues" evidence="2">
    <location>
        <begin position="879"/>
        <end position="897"/>
    </location>
</feature>
<dbReference type="PANTHER" id="PTHR23140">
    <property type="entry name" value="RNA PROCESSING PROTEIN LD23810P"/>
    <property type="match status" value="1"/>
</dbReference>
<dbReference type="Gene3D" id="3.30.70.330">
    <property type="match status" value="1"/>
</dbReference>
<feature type="region of interest" description="Disordered" evidence="2">
    <location>
        <begin position="259"/>
        <end position="279"/>
    </location>
</feature>
<dbReference type="GO" id="GO:0003723">
    <property type="term" value="F:RNA binding"/>
    <property type="evidence" value="ECO:0007669"/>
    <property type="project" value="UniProtKB-KW"/>
</dbReference>
<proteinExistence type="predicted"/>
<organism evidence="4 5">
    <name type="scientific">Meloidogyne incognita</name>
    <name type="common">Southern root-knot nematode worm</name>
    <name type="synonym">Oxyuris incognita</name>
    <dbReference type="NCBI Taxonomy" id="6306"/>
    <lineage>
        <taxon>Eukaryota</taxon>
        <taxon>Metazoa</taxon>
        <taxon>Ecdysozoa</taxon>
        <taxon>Nematoda</taxon>
        <taxon>Chromadorea</taxon>
        <taxon>Rhabditida</taxon>
        <taxon>Tylenchina</taxon>
        <taxon>Tylenchomorpha</taxon>
        <taxon>Tylenchoidea</taxon>
        <taxon>Meloidogynidae</taxon>
        <taxon>Meloidogyninae</taxon>
        <taxon>Meloidogyne</taxon>
        <taxon>Meloidogyne incognita group</taxon>
    </lineage>
</organism>
<name>A0A914LS03_MELIC</name>
<dbReference type="PANTHER" id="PTHR23140:SF4">
    <property type="entry name" value="PROTEIN CBR-NRD-1"/>
    <property type="match status" value="1"/>
</dbReference>
<evidence type="ECO:0000313" key="5">
    <source>
        <dbReference type="WBParaSite" id="Minc3s00814g17689"/>
    </source>
</evidence>
<evidence type="ECO:0000313" key="4">
    <source>
        <dbReference type="Proteomes" id="UP000887563"/>
    </source>
</evidence>
<dbReference type="InterPro" id="IPR006569">
    <property type="entry name" value="CID_dom"/>
</dbReference>
<dbReference type="InterPro" id="IPR035979">
    <property type="entry name" value="RBD_domain_sf"/>
</dbReference>
<feature type="region of interest" description="Disordered" evidence="2">
    <location>
        <begin position="337"/>
        <end position="367"/>
    </location>
</feature>
<keyword evidence="4" id="KW-1185">Reference proteome</keyword>
<reference evidence="5" key="1">
    <citation type="submission" date="2022-11" db="UniProtKB">
        <authorList>
            <consortium name="WormBaseParasite"/>
        </authorList>
    </citation>
    <scope>IDENTIFICATION</scope>
</reference>
<accession>A0A914LS03</accession>
<sequence>MDSDVIKAFNKLLVSMQECKGGIVSKQKVVDITKAAMNAVRYFKHVVFIVERYLVKCRQEFKIPALYVMDSILRQAKKQYKHKDVFAPRFSVNLSTTINNVLDCDPTDRLKVVRVVNLWQAHQIFADEVIEPILNKCQASGLDVEPAKVERLVKGEKADMQLYQQSNLFNTSGNSIKSETAPTSKILTPHVGNINSVNVSASGQSLDERLSQFSRQKLGIGGRSNSVTSSTTLKTELGPRTPPLEDHDHRQLLSSLFSDTKKEPSTPIQLPPANNNSGSGLSGAEVISLVQPLGFSLDSVEVVAGLQRFLEERVIEQIEMEKRRQGNIKNLLSRDFDYSDEEDEGGGGGHHHNGTHTSTGSPPTLSSVSKEKLLNLARSVVAEPAHQEEMRKLVACVNKDVGIGSPAAKMAPQQLQQPLTFPMPNFSFPPPSFPNGTLFPGLFLQPPTSSIANFQLTTSTSMFPMSTQQFPQQQQTHRDDRKEAENYRNDRNDYSRGDRRDSRASGSSRKRSRWSPVDEKSRSSRRDTDSTRHDEKSSSHRRRENDERSERSSHKRTRSTSPRKNDRERNSDKEKDREQMMRDRRRMGLPEKLKFEHVLIASRTLWFGRIPTSANENDIIESVKEIGTPEKIIIVNTRGCAYVTMPDRKLAFKIIDRMGKTIQVLKKNIKLAWATIPSIKEEQKFMDKWDLELGFAEIPFSILPDGNLDKLMEGAWLELYTLPELLKDRYTNTGIKQAQQQLQTIQLPSAGLTLLPPQMAAGLPATAGQLMPGFTFPAALTAAMFPQMAAAASGLMAFQQQQQANNQNLPQQNTASDSTQSNNENNNNSSNPLNTTTTQFPPVFPNQAIQMPPPHMLNPSNQQIRFNQQRFRAPFHGGRFPGGGGRFPGRGRGGGRGFVNRGGWRGGGGGSSGGGFDGSSSSGVSGGNNGSSSGGGGG</sequence>
<feature type="compositionally biased region" description="Low complexity" evidence="2">
    <location>
        <begin position="802"/>
        <end position="838"/>
    </location>
</feature>
<feature type="compositionally biased region" description="Gly residues" evidence="2">
    <location>
        <begin position="924"/>
        <end position="938"/>
    </location>
</feature>
<dbReference type="SUPFAM" id="SSF54928">
    <property type="entry name" value="RNA-binding domain, RBD"/>
    <property type="match status" value="1"/>
</dbReference>
<dbReference type="Pfam" id="PF04818">
    <property type="entry name" value="CID"/>
    <property type="match status" value="1"/>
</dbReference>
<evidence type="ECO:0000256" key="1">
    <source>
        <dbReference type="ARBA" id="ARBA00022884"/>
    </source>
</evidence>
<feature type="compositionally biased region" description="Gly residues" evidence="2">
    <location>
        <begin position="903"/>
        <end position="917"/>
    </location>
</feature>
<feature type="region of interest" description="Disordered" evidence="2">
    <location>
        <begin position="217"/>
        <end position="247"/>
    </location>
</feature>
<feature type="compositionally biased region" description="Polar residues" evidence="2">
    <location>
        <begin position="223"/>
        <end position="234"/>
    </location>
</feature>
<evidence type="ECO:0000259" key="3">
    <source>
        <dbReference type="PROSITE" id="PS51391"/>
    </source>
</evidence>
<dbReference type="PROSITE" id="PS51391">
    <property type="entry name" value="CID"/>
    <property type="match status" value="1"/>
</dbReference>
<feature type="domain" description="CID" evidence="3">
    <location>
        <begin position="1"/>
        <end position="141"/>
    </location>
</feature>
<dbReference type="WBParaSite" id="Minc3s00814g17689">
    <property type="protein sequence ID" value="Minc3s00814g17689"/>
    <property type="gene ID" value="Minc3s00814g17689"/>
</dbReference>
<feature type="compositionally biased region" description="Polar residues" evidence="2">
    <location>
        <begin position="266"/>
        <end position="279"/>
    </location>
</feature>
<dbReference type="InterPro" id="IPR051485">
    <property type="entry name" value="SR-CTD_assoc_factor"/>
</dbReference>
<dbReference type="InterPro" id="IPR008942">
    <property type="entry name" value="ENTH_VHS"/>
</dbReference>
<protein>
    <submittedName>
        <fullName evidence="5">CID domain-containing protein</fullName>
    </submittedName>
</protein>
<dbReference type="SUPFAM" id="SSF48464">
    <property type="entry name" value="ENTH/VHS domain"/>
    <property type="match status" value="1"/>
</dbReference>
<feature type="region of interest" description="Disordered" evidence="2">
    <location>
        <begin position="466"/>
        <end position="586"/>
    </location>
</feature>
<feature type="region of interest" description="Disordered" evidence="2">
    <location>
        <begin position="873"/>
        <end position="938"/>
    </location>
</feature>